<reference evidence="2" key="1">
    <citation type="journal article" date="2014" name="Int. J. Syst. Evol. Microbiol.">
        <title>Complete genome sequence of Corynebacterium casei LMG S-19264T (=DSM 44701T), isolated from a smear-ripened cheese.</title>
        <authorList>
            <consortium name="US DOE Joint Genome Institute (JGI-PGF)"/>
            <person name="Walter F."/>
            <person name="Albersmeier A."/>
            <person name="Kalinowski J."/>
            <person name="Ruckert C."/>
        </authorList>
    </citation>
    <scope>NUCLEOTIDE SEQUENCE</scope>
    <source>
        <strain evidence="2">CGMCC 1.12924</strain>
    </source>
</reference>
<comment type="caution">
    <text evidence="2">The sequence shown here is derived from an EMBL/GenBank/DDBJ whole genome shotgun (WGS) entry which is preliminary data.</text>
</comment>
<evidence type="ECO:0000256" key="1">
    <source>
        <dbReference type="SAM" id="SignalP"/>
    </source>
</evidence>
<feature type="signal peptide" evidence="1">
    <location>
        <begin position="1"/>
        <end position="23"/>
    </location>
</feature>
<reference evidence="2" key="2">
    <citation type="submission" date="2020-09" db="EMBL/GenBank/DDBJ databases">
        <authorList>
            <person name="Sun Q."/>
            <person name="Zhou Y."/>
        </authorList>
    </citation>
    <scope>NUCLEOTIDE SEQUENCE</scope>
    <source>
        <strain evidence="2">CGMCC 1.12924</strain>
    </source>
</reference>
<dbReference type="AlphaFoldDB" id="A0A8J2YBQ3"/>
<evidence type="ECO:0000313" key="2">
    <source>
        <dbReference type="EMBL" id="GGD97600.1"/>
    </source>
</evidence>
<keyword evidence="1" id="KW-0732">Signal</keyword>
<keyword evidence="3" id="KW-1185">Reference proteome</keyword>
<evidence type="ECO:0000313" key="3">
    <source>
        <dbReference type="Proteomes" id="UP000652231"/>
    </source>
</evidence>
<accession>A0A8J2YBQ3</accession>
<feature type="chain" id="PRO_5035271147" evidence="1">
    <location>
        <begin position="24"/>
        <end position="252"/>
    </location>
</feature>
<gene>
    <name evidence="2" type="ORF">GCM10011312_21500</name>
</gene>
<proteinExistence type="predicted"/>
<dbReference type="EMBL" id="BMGK01000009">
    <property type="protein sequence ID" value="GGD97600.1"/>
    <property type="molecule type" value="Genomic_DNA"/>
</dbReference>
<organism evidence="2 3">
    <name type="scientific">Planktosalinus lacus</name>
    <dbReference type="NCBI Taxonomy" id="1526573"/>
    <lineage>
        <taxon>Bacteria</taxon>
        <taxon>Pseudomonadati</taxon>
        <taxon>Bacteroidota</taxon>
        <taxon>Flavobacteriia</taxon>
        <taxon>Flavobacteriales</taxon>
        <taxon>Flavobacteriaceae</taxon>
        <taxon>Planktosalinus</taxon>
    </lineage>
</organism>
<name>A0A8J2YBQ3_9FLAO</name>
<dbReference type="Proteomes" id="UP000652231">
    <property type="component" value="Unassembled WGS sequence"/>
</dbReference>
<sequence>MKTTNKIFKALLILVLSTSFLSAQNQFYRIHVDHVYPSSSKAYENISKSLASHAKENQEEEGWNVLWTNDNRVISIAPVSGWEDLGKEFMPKTRAKLGDDKFAGIFEEFDKHYDHHNDYIITLISNLSYMPNGINTMPEGKNYRNNLVMYHRARDRQKIAEIAEKFKDLYTKKGSKLHYRVYFSGFGNEESYVMVARAAESALEFEKQAEANRQLLGEEGMKLWNELSQYITKLEHTVGNMQPELSYSPAKK</sequence>
<protein>
    <submittedName>
        <fullName evidence="2">Uncharacterized protein</fullName>
    </submittedName>
</protein>
<dbReference type="RefSeq" id="WP_188442388.1">
    <property type="nucleotide sequence ID" value="NZ_BMGK01000009.1"/>
</dbReference>